<accession>A0A4Z2EWS3</accession>
<evidence type="ECO:0000256" key="1">
    <source>
        <dbReference type="SAM" id="MobiDB-lite"/>
    </source>
</evidence>
<feature type="compositionally biased region" description="Basic and acidic residues" evidence="1">
    <location>
        <begin position="122"/>
        <end position="151"/>
    </location>
</feature>
<feature type="compositionally biased region" description="Basic and acidic residues" evidence="1">
    <location>
        <begin position="1"/>
        <end position="14"/>
    </location>
</feature>
<feature type="region of interest" description="Disordered" evidence="1">
    <location>
        <begin position="30"/>
        <end position="49"/>
    </location>
</feature>
<dbReference type="EMBL" id="SRLO01002275">
    <property type="protein sequence ID" value="TNN33325.1"/>
    <property type="molecule type" value="Genomic_DNA"/>
</dbReference>
<name>A0A4Z2EWS3_9TELE</name>
<dbReference type="Proteomes" id="UP000314294">
    <property type="component" value="Unassembled WGS sequence"/>
</dbReference>
<feature type="region of interest" description="Disordered" evidence="1">
    <location>
        <begin position="1"/>
        <end position="23"/>
    </location>
</feature>
<keyword evidence="3" id="KW-1185">Reference proteome</keyword>
<gene>
    <name evidence="2" type="ORF">EYF80_056513</name>
</gene>
<dbReference type="AlphaFoldDB" id="A0A4Z2EWS3"/>
<comment type="caution">
    <text evidence="2">The sequence shown here is derived from an EMBL/GenBank/DDBJ whole genome shotgun (WGS) entry which is preliminary data.</text>
</comment>
<reference evidence="2 3" key="1">
    <citation type="submission" date="2019-03" db="EMBL/GenBank/DDBJ databases">
        <title>First draft genome of Liparis tanakae, snailfish: a comprehensive survey of snailfish specific genes.</title>
        <authorList>
            <person name="Kim W."/>
            <person name="Song I."/>
            <person name="Jeong J.-H."/>
            <person name="Kim D."/>
            <person name="Kim S."/>
            <person name="Ryu S."/>
            <person name="Song J.Y."/>
            <person name="Lee S.K."/>
        </authorList>
    </citation>
    <scope>NUCLEOTIDE SEQUENCE [LARGE SCALE GENOMIC DNA]</scope>
    <source>
        <tissue evidence="2">Muscle</tissue>
    </source>
</reference>
<sequence length="151" mass="16732">MYMSGRQREGHESTTSKGWAVSRISRRYRGEPSASGSAATAAAPPRGARSGRVVSLCRTFLVTAWVYVMDRKPCCWWAPSSTLAAVWGGGVMTRGGERTAGVQERTTPPQTPELRASSSALEVRREERGEERKEPRRGQRRGKESRGKDYD</sequence>
<proteinExistence type="predicted"/>
<protein>
    <submittedName>
        <fullName evidence="2">Uncharacterized protein</fullName>
    </submittedName>
</protein>
<organism evidence="2 3">
    <name type="scientific">Liparis tanakae</name>
    <name type="common">Tanaka's snailfish</name>
    <dbReference type="NCBI Taxonomy" id="230148"/>
    <lineage>
        <taxon>Eukaryota</taxon>
        <taxon>Metazoa</taxon>
        <taxon>Chordata</taxon>
        <taxon>Craniata</taxon>
        <taxon>Vertebrata</taxon>
        <taxon>Euteleostomi</taxon>
        <taxon>Actinopterygii</taxon>
        <taxon>Neopterygii</taxon>
        <taxon>Teleostei</taxon>
        <taxon>Neoteleostei</taxon>
        <taxon>Acanthomorphata</taxon>
        <taxon>Eupercaria</taxon>
        <taxon>Perciformes</taxon>
        <taxon>Cottioidei</taxon>
        <taxon>Cottales</taxon>
        <taxon>Liparidae</taxon>
        <taxon>Liparis</taxon>
    </lineage>
</organism>
<evidence type="ECO:0000313" key="2">
    <source>
        <dbReference type="EMBL" id="TNN33325.1"/>
    </source>
</evidence>
<feature type="compositionally biased region" description="Low complexity" evidence="1">
    <location>
        <begin position="32"/>
        <end position="49"/>
    </location>
</feature>
<evidence type="ECO:0000313" key="3">
    <source>
        <dbReference type="Proteomes" id="UP000314294"/>
    </source>
</evidence>
<feature type="region of interest" description="Disordered" evidence="1">
    <location>
        <begin position="91"/>
        <end position="151"/>
    </location>
</feature>